<keyword evidence="7 11" id="KW-1133">Transmembrane helix</keyword>
<evidence type="ECO:0000256" key="2">
    <source>
        <dbReference type="ARBA" id="ARBA00005619"/>
    </source>
</evidence>
<evidence type="ECO:0000256" key="6">
    <source>
        <dbReference type="ARBA" id="ARBA00022824"/>
    </source>
</evidence>
<dbReference type="OrthoDB" id="41266at2759"/>
<evidence type="ECO:0000256" key="11">
    <source>
        <dbReference type="SAM" id="Phobius"/>
    </source>
</evidence>
<dbReference type="SUPFAM" id="SSF52540">
    <property type="entry name" value="P-loop containing nucleoside triphosphate hydrolases"/>
    <property type="match status" value="1"/>
</dbReference>
<dbReference type="GO" id="GO:0005789">
    <property type="term" value="C:endoplasmic reticulum membrane"/>
    <property type="evidence" value="ECO:0007669"/>
    <property type="project" value="UniProtKB-SubCell"/>
</dbReference>
<protein>
    <recommendedName>
        <fullName evidence="3">Signal recognition particle receptor subunit beta</fullName>
    </recommendedName>
</protein>
<evidence type="ECO:0000256" key="10">
    <source>
        <dbReference type="ARBA" id="ARBA00023170"/>
    </source>
</evidence>
<sequence>MQSPEVTPVVAVLTPLTLFIASFCVVIVFLALVALFNRRKSSQRGDALLLVGTTDSGKTATWSTLVYGQSPQTHTSLQANFGVYTLPESKKTVGIIDVPGHPRLRDQFEEHLPSAGTVAFVVDASAISRNASIVAESVIPPSGLAQTNLVTSHLHHVLHALTSSPSSQFSALIILAHKVDLLKTLSSSTDNVSTLAINRVKTILERELEKRRLAQTGSIGIEGLGAEGEKSELGGLECSGAARGSFKFDEWDGGEITFLATSTKAESEDEKSNGLSQLVEWLEEHYNKLS</sequence>
<dbReference type="Gene3D" id="3.40.50.300">
    <property type="entry name" value="P-loop containing nucleotide triphosphate hydrolases"/>
    <property type="match status" value="1"/>
</dbReference>
<evidence type="ECO:0000256" key="1">
    <source>
        <dbReference type="ARBA" id="ARBA00004389"/>
    </source>
</evidence>
<reference evidence="12 13" key="1">
    <citation type="submission" date="2014-02" db="EMBL/GenBank/DDBJ databases">
        <title>Transposable element dynamics among asymbiotic and ectomycorrhizal Amanita fungi.</title>
        <authorList>
            <consortium name="DOE Joint Genome Institute"/>
            <person name="Hess J."/>
            <person name="Skrede I."/>
            <person name="Wolfe B."/>
            <person name="LaButti K."/>
            <person name="Ohm R.A."/>
            <person name="Grigoriev I.V."/>
            <person name="Pringle A."/>
        </authorList>
    </citation>
    <scope>NUCLEOTIDE SEQUENCE [LARGE SCALE GENOMIC DNA]</scope>
    <source>
        <strain evidence="12 13">SKay4041</strain>
    </source>
</reference>
<keyword evidence="4 11" id="KW-0812">Transmembrane</keyword>
<dbReference type="STRING" id="703135.A0A2A9NBE2"/>
<keyword evidence="5" id="KW-0547">Nucleotide-binding</keyword>
<evidence type="ECO:0000256" key="9">
    <source>
        <dbReference type="ARBA" id="ARBA00023136"/>
    </source>
</evidence>
<dbReference type="GO" id="GO:0005525">
    <property type="term" value="F:GTP binding"/>
    <property type="evidence" value="ECO:0007669"/>
    <property type="project" value="UniProtKB-KW"/>
</dbReference>
<accession>A0A2A9NBE2</accession>
<dbReference type="AlphaFoldDB" id="A0A2A9NBE2"/>
<keyword evidence="6" id="KW-0256">Endoplasmic reticulum</keyword>
<keyword evidence="10" id="KW-0675">Receptor</keyword>
<dbReference type="Pfam" id="PF09439">
    <property type="entry name" value="SRPRB"/>
    <property type="match status" value="1"/>
</dbReference>
<evidence type="ECO:0000313" key="13">
    <source>
        <dbReference type="Proteomes" id="UP000242287"/>
    </source>
</evidence>
<comment type="subcellular location">
    <subcellularLocation>
        <location evidence="1">Endoplasmic reticulum membrane</location>
        <topology evidence="1">Single-pass membrane protein</topology>
    </subcellularLocation>
</comment>
<evidence type="ECO:0000256" key="4">
    <source>
        <dbReference type="ARBA" id="ARBA00022692"/>
    </source>
</evidence>
<keyword evidence="9 11" id="KW-0472">Membrane</keyword>
<dbReference type="InterPro" id="IPR027417">
    <property type="entry name" value="P-loop_NTPase"/>
</dbReference>
<organism evidence="12 13">
    <name type="scientific">Amanita thiersii Skay4041</name>
    <dbReference type="NCBI Taxonomy" id="703135"/>
    <lineage>
        <taxon>Eukaryota</taxon>
        <taxon>Fungi</taxon>
        <taxon>Dikarya</taxon>
        <taxon>Basidiomycota</taxon>
        <taxon>Agaricomycotina</taxon>
        <taxon>Agaricomycetes</taxon>
        <taxon>Agaricomycetidae</taxon>
        <taxon>Agaricales</taxon>
        <taxon>Pluteineae</taxon>
        <taxon>Amanitaceae</taxon>
        <taxon>Amanita</taxon>
    </lineage>
</organism>
<dbReference type="InterPro" id="IPR019009">
    <property type="entry name" value="SRP_receptor_beta_su"/>
</dbReference>
<proteinExistence type="inferred from homology"/>
<evidence type="ECO:0000256" key="8">
    <source>
        <dbReference type="ARBA" id="ARBA00023134"/>
    </source>
</evidence>
<comment type="similarity">
    <text evidence="2">Belongs to the SRP receptor beta subunit family.</text>
</comment>
<evidence type="ECO:0000256" key="5">
    <source>
        <dbReference type="ARBA" id="ARBA00022741"/>
    </source>
</evidence>
<evidence type="ECO:0000313" key="12">
    <source>
        <dbReference type="EMBL" id="PFH45571.1"/>
    </source>
</evidence>
<evidence type="ECO:0000256" key="7">
    <source>
        <dbReference type="ARBA" id="ARBA00022989"/>
    </source>
</evidence>
<dbReference type="Proteomes" id="UP000242287">
    <property type="component" value="Unassembled WGS sequence"/>
</dbReference>
<keyword evidence="8" id="KW-0342">GTP-binding</keyword>
<feature type="transmembrane region" description="Helical" evidence="11">
    <location>
        <begin position="12"/>
        <end position="36"/>
    </location>
</feature>
<gene>
    <name evidence="12" type="ORF">AMATHDRAFT_51592</name>
</gene>
<evidence type="ECO:0000256" key="3">
    <source>
        <dbReference type="ARBA" id="ARBA00020256"/>
    </source>
</evidence>
<name>A0A2A9NBE2_9AGAR</name>
<dbReference type="EMBL" id="KZ302336">
    <property type="protein sequence ID" value="PFH45571.1"/>
    <property type="molecule type" value="Genomic_DNA"/>
</dbReference>
<keyword evidence="13" id="KW-1185">Reference proteome</keyword>